<dbReference type="InterPro" id="IPR012349">
    <property type="entry name" value="Split_barrel_FMN-bd"/>
</dbReference>
<dbReference type="Gene3D" id="2.30.110.10">
    <property type="entry name" value="Electron Transport, Fmn-binding Protein, Chain A"/>
    <property type="match status" value="1"/>
</dbReference>
<dbReference type="InterPro" id="IPR024747">
    <property type="entry name" value="Pyridox_Oxase-rel"/>
</dbReference>
<accession>A0A7C4RQD6</accession>
<dbReference type="SUPFAM" id="SSF50475">
    <property type="entry name" value="FMN-binding split barrel"/>
    <property type="match status" value="1"/>
</dbReference>
<protein>
    <submittedName>
        <fullName evidence="1">Pyridoxamine 5'-phosphate oxidase family protein</fullName>
    </submittedName>
</protein>
<sequence length="156" mass="17689">MKMRRNDKEIQNLAAIEDIIGRSCICHLALNDEGTPYVLPMCFAYHDRTFSFHSASDGRKIAALRNHPDVCISVVAGYDILRHPKGCSWSMRYESVVGFGRVRFIEDPAEKRLTLERILLRYAGGHSFSTDYSEEILQRTLVFDVCCDLLTAKVSG</sequence>
<evidence type="ECO:0000313" key="1">
    <source>
        <dbReference type="EMBL" id="HGU31412.1"/>
    </source>
</evidence>
<dbReference type="AlphaFoldDB" id="A0A7C4RQD6"/>
<name>A0A7C4RQD6_9BACT</name>
<reference evidence="1" key="1">
    <citation type="journal article" date="2020" name="mSystems">
        <title>Genome- and Community-Level Interaction Insights into Carbon Utilization and Element Cycling Functions of Hydrothermarchaeota in Hydrothermal Sediment.</title>
        <authorList>
            <person name="Zhou Z."/>
            <person name="Liu Y."/>
            <person name="Xu W."/>
            <person name="Pan J."/>
            <person name="Luo Z.H."/>
            <person name="Li M."/>
        </authorList>
    </citation>
    <scope>NUCLEOTIDE SEQUENCE [LARGE SCALE GENOMIC DNA]</scope>
    <source>
        <strain evidence="1">SpSt-477</strain>
    </source>
</reference>
<dbReference type="PANTHER" id="PTHR34071:SF2">
    <property type="entry name" value="FLAVIN-NUCLEOTIDE-BINDING PROTEIN"/>
    <property type="match status" value="1"/>
</dbReference>
<gene>
    <name evidence="1" type="ORF">ENS29_00980</name>
</gene>
<comment type="caution">
    <text evidence="1">The sequence shown here is derived from an EMBL/GenBank/DDBJ whole genome shotgun (WGS) entry which is preliminary data.</text>
</comment>
<dbReference type="PANTHER" id="PTHR34071">
    <property type="entry name" value="5-NITROIMIDAZOLE ANTIBIOTICS RESISTANCE PROTEIN, NIMA-FAMILY-RELATED PROTEIN-RELATED"/>
    <property type="match status" value="1"/>
</dbReference>
<dbReference type="Pfam" id="PF12900">
    <property type="entry name" value="Pyridox_ox_2"/>
    <property type="match status" value="1"/>
</dbReference>
<organism evidence="1">
    <name type="scientific">Desulfatirhabdium butyrativorans</name>
    <dbReference type="NCBI Taxonomy" id="340467"/>
    <lineage>
        <taxon>Bacteria</taxon>
        <taxon>Pseudomonadati</taxon>
        <taxon>Thermodesulfobacteriota</taxon>
        <taxon>Desulfobacteria</taxon>
        <taxon>Desulfobacterales</taxon>
        <taxon>Desulfatirhabdiaceae</taxon>
        <taxon>Desulfatirhabdium</taxon>
    </lineage>
</organism>
<dbReference type="EMBL" id="DSUH01000021">
    <property type="protein sequence ID" value="HGU31412.1"/>
    <property type="molecule type" value="Genomic_DNA"/>
</dbReference>
<proteinExistence type="predicted"/>